<dbReference type="InterPro" id="IPR036162">
    <property type="entry name" value="Resolvase-like_N_sf"/>
</dbReference>
<dbReference type="PROSITE" id="PS51736">
    <property type="entry name" value="RECOMBINASES_3"/>
    <property type="match status" value="1"/>
</dbReference>
<evidence type="ECO:0000313" key="4">
    <source>
        <dbReference type="EMBL" id="MFD2205694.1"/>
    </source>
</evidence>
<evidence type="ECO:0000259" key="3">
    <source>
        <dbReference type="PROSITE" id="PS51736"/>
    </source>
</evidence>
<dbReference type="SMART" id="SM00857">
    <property type="entry name" value="Resolvase"/>
    <property type="match status" value="1"/>
</dbReference>
<name>A0ABW5BLG6_9PROT</name>
<dbReference type="PANTHER" id="PTHR30461:SF2">
    <property type="entry name" value="SERINE RECOMBINASE PINE-RELATED"/>
    <property type="match status" value="1"/>
</dbReference>
<dbReference type="EMBL" id="JBHUII010000004">
    <property type="protein sequence ID" value="MFD2205694.1"/>
    <property type="molecule type" value="Genomic_DNA"/>
</dbReference>
<gene>
    <name evidence="4" type="ORF">ACFSKO_08735</name>
</gene>
<evidence type="ECO:0000256" key="2">
    <source>
        <dbReference type="ARBA" id="ARBA00023172"/>
    </source>
</evidence>
<proteinExistence type="predicted"/>
<dbReference type="InterPro" id="IPR006119">
    <property type="entry name" value="Resolv_N"/>
</dbReference>
<protein>
    <submittedName>
        <fullName evidence="4">Recombinase family protein</fullName>
    </submittedName>
</protein>
<accession>A0ABW5BLG6</accession>
<keyword evidence="1" id="KW-0238">DNA-binding</keyword>
<dbReference type="Proteomes" id="UP001597294">
    <property type="component" value="Unassembled WGS sequence"/>
</dbReference>
<dbReference type="CDD" id="cd03768">
    <property type="entry name" value="SR_ResInv"/>
    <property type="match status" value="1"/>
</dbReference>
<feature type="domain" description="Resolvase/invertase-type recombinase catalytic" evidence="3">
    <location>
        <begin position="1"/>
        <end position="134"/>
    </location>
</feature>
<evidence type="ECO:0000256" key="1">
    <source>
        <dbReference type="ARBA" id="ARBA00023125"/>
    </source>
</evidence>
<dbReference type="InterPro" id="IPR050639">
    <property type="entry name" value="SSR_resolvase"/>
</dbReference>
<comment type="caution">
    <text evidence="4">The sequence shown here is derived from an EMBL/GenBank/DDBJ whole genome shotgun (WGS) entry which is preliminary data.</text>
</comment>
<dbReference type="PANTHER" id="PTHR30461">
    <property type="entry name" value="DNA-INVERTASE FROM LAMBDOID PROPHAGE"/>
    <property type="match status" value="1"/>
</dbReference>
<dbReference type="RefSeq" id="WP_380250553.1">
    <property type="nucleotide sequence ID" value="NZ_JBHUII010000004.1"/>
</dbReference>
<dbReference type="SUPFAM" id="SSF53041">
    <property type="entry name" value="Resolvase-like"/>
    <property type="match status" value="1"/>
</dbReference>
<sequence length="201" mass="22062">MKIGYARASGEGQNLAQQVTALEDAGCERVFSEILPSNRVVCPALEEVLALAGPEDSLVIWRLDRLGRRTVELIEFIQDLQARDINFQSLSEGINTATPLGKMVYTFITALAGNERDLVIERTLKGLETTKLQKSKKQKSAGRPRTLSREEISAAMTLLSSPDQEGKAPSLSQVADALNTNMATLSRRLKEISENESSQDN</sequence>
<organism evidence="4 5">
    <name type="scientific">Kiloniella antarctica</name>
    <dbReference type="NCBI Taxonomy" id="1550907"/>
    <lineage>
        <taxon>Bacteria</taxon>
        <taxon>Pseudomonadati</taxon>
        <taxon>Pseudomonadota</taxon>
        <taxon>Alphaproteobacteria</taxon>
        <taxon>Rhodospirillales</taxon>
        <taxon>Kiloniellaceae</taxon>
        <taxon>Kiloniella</taxon>
    </lineage>
</organism>
<keyword evidence="2" id="KW-0233">DNA recombination</keyword>
<keyword evidence="5" id="KW-1185">Reference proteome</keyword>
<evidence type="ECO:0000313" key="5">
    <source>
        <dbReference type="Proteomes" id="UP001597294"/>
    </source>
</evidence>
<dbReference type="Gene3D" id="3.40.50.1390">
    <property type="entry name" value="Resolvase, N-terminal catalytic domain"/>
    <property type="match status" value="1"/>
</dbReference>
<reference evidence="5" key="1">
    <citation type="journal article" date="2019" name="Int. J. Syst. Evol. Microbiol.">
        <title>The Global Catalogue of Microorganisms (GCM) 10K type strain sequencing project: providing services to taxonomists for standard genome sequencing and annotation.</title>
        <authorList>
            <consortium name="The Broad Institute Genomics Platform"/>
            <consortium name="The Broad Institute Genome Sequencing Center for Infectious Disease"/>
            <person name="Wu L."/>
            <person name="Ma J."/>
        </authorList>
    </citation>
    <scope>NUCLEOTIDE SEQUENCE [LARGE SCALE GENOMIC DNA]</scope>
    <source>
        <strain evidence="5">CGMCC 4.7192</strain>
    </source>
</reference>
<dbReference type="Pfam" id="PF00239">
    <property type="entry name" value="Resolvase"/>
    <property type="match status" value="1"/>
</dbReference>